<dbReference type="PANTHER" id="PTHR13148:SF0">
    <property type="entry name" value="POST-GPI ATTACHMENT TO PROTEINS FACTOR 3"/>
    <property type="match status" value="1"/>
</dbReference>
<evidence type="ECO:0000313" key="9">
    <source>
        <dbReference type="EMBL" id="KAF7417375.1"/>
    </source>
</evidence>
<dbReference type="InterPro" id="IPR007217">
    <property type="entry name" value="Per1-like"/>
</dbReference>
<dbReference type="PANTHER" id="PTHR13148">
    <property type="entry name" value="PER1-RELATED"/>
    <property type="match status" value="1"/>
</dbReference>
<accession>A0A834U5L6</accession>
<name>A0A834U5L6_VESGE</name>
<evidence type="ECO:0000256" key="2">
    <source>
        <dbReference type="ARBA" id="ARBA00006387"/>
    </source>
</evidence>
<dbReference type="GO" id="GO:0000139">
    <property type="term" value="C:Golgi membrane"/>
    <property type="evidence" value="ECO:0007669"/>
    <property type="project" value="UniProtKB-SubCell"/>
</dbReference>
<dbReference type="Proteomes" id="UP000617340">
    <property type="component" value="Unassembled WGS sequence"/>
</dbReference>
<feature type="transmembrane region" description="Helical" evidence="8">
    <location>
        <begin position="100"/>
        <end position="122"/>
    </location>
</feature>
<comment type="function">
    <text evidence="8">Involved in the lipid remodeling steps of GPI-anchor maturation.</text>
</comment>
<feature type="transmembrane region" description="Helical" evidence="8">
    <location>
        <begin position="34"/>
        <end position="51"/>
    </location>
</feature>
<evidence type="ECO:0000256" key="7">
    <source>
        <dbReference type="ARBA" id="ARBA00023136"/>
    </source>
</evidence>
<comment type="caution">
    <text evidence="9">The sequence shown here is derived from an EMBL/GenBank/DDBJ whole genome shotgun (WGS) entry which is preliminary data.</text>
</comment>
<comment type="similarity">
    <text evidence="2 8">Belongs to the PGAP3 family.</text>
</comment>
<feature type="transmembrane region" description="Helical" evidence="8">
    <location>
        <begin position="63"/>
        <end position="80"/>
    </location>
</feature>
<evidence type="ECO:0000256" key="8">
    <source>
        <dbReference type="RuleBase" id="RU365066"/>
    </source>
</evidence>
<evidence type="ECO:0000256" key="3">
    <source>
        <dbReference type="ARBA" id="ARBA00022502"/>
    </source>
</evidence>
<keyword evidence="3 8" id="KW-0337">GPI-anchor biosynthesis</keyword>
<protein>
    <recommendedName>
        <fullName evidence="8">Post-GPI attachment to proteins factor 3</fullName>
    </recommendedName>
</protein>
<dbReference type="EMBL" id="JACSDZ010000001">
    <property type="protein sequence ID" value="KAF7417375.1"/>
    <property type="molecule type" value="Genomic_DNA"/>
</dbReference>
<proteinExistence type="inferred from homology"/>
<comment type="subcellular location">
    <subcellularLocation>
        <location evidence="1">Endomembrane system</location>
        <topology evidence="1">Multi-pass membrane protein</topology>
    </subcellularLocation>
    <subcellularLocation>
        <location evidence="8">Golgi apparatus membrane</location>
        <topology evidence="8">Multi-pass membrane protein</topology>
    </subcellularLocation>
</comment>
<sequence length="202" mass="24647">MWHTVEYFVNHGLTVPQFYGKWPFIRIFGCQEPASVLFSIFNFYAHWVLYWKFKRIVKSKYPMFYIWTYFSFICLNGWFWSTIFHARDTDFTEVMDYSCAFAIVLTLLYCFLTFVITMSWWYHVRYEIPHAYLIGWFNILAVLVTLLEVLDFSPIFWIFDAHSLWHGFTAPLTILLYRFITLDCLYLKIYHNKTILNMHHIH</sequence>
<keyword evidence="5" id="KW-0732">Signal</keyword>
<organism evidence="9 10">
    <name type="scientific">Vespula germanica</name>
    <name type="common">German yellow jacket</name>
    <name type="synonym">Paravespula germanica</name>
    <dbReference type="NCBI Taxonomy" id="30212"/>
    <lineage>
        <taxon>Eukaryota</taxon>
        <taxon>Metazoa</taxon>
        <taxon>Ecdysozoa</taxon>
        <taxon>Arthropoda</taxon>
        <taxon>Hexapoda</taxon>
        <taxon>Insecta</taxon>
        <taxon>Pterygota</taxon>
        <taxon>Neoptera</taxon>
        <taxon>Endopterygota</taxon>
        <taxon>Hymenoptera</taxon>
        <taxon>Apocrita</taxon>
        <taxon>Aculeata</taxon>
        <taxon>Vespoidea</taxon>
        <taxon>Vespidae</taxon>
        <taxon>Vespinae</taxon>
        <taxon>Vespula</taxon>
    </lineage>
</organism>
<keyword evidence="7 8" id="KW-0472">Membrane</keyword>
<evidence type="ECO:0000313" key="10">
    <source>
        <dbReference type="Proteomes" id="UP000617340"/>
    </source>
</evidence>
<evidence type="ECO:0000256" key="6">
    <source>
        <dbReference type="ARBA" id="ARBA00022989"/>
    </source>
</evidence>
<keyword evidence="4 8" id="KW-0812">Transmembrane</keyword>
<keyword evidence="8" id="KW-0333">Golgi apparatus</keyword>
<evidence type="ECO:0000256" key="4">
    <source>
        <dbReference type="ARBA" id="ARBA00022692"/>
    </source>
</evidence>
<reference evidence="9" key="1">
    <citation type="journal article" date="2020" name="G3 (Bethesda)">
        <title>High-Quality Assemblies for Three Invasive Social Wasps from the &lt;i&gt;Vespula&lt;/i&gt; Genus.</title>
        <authorList>
            <person name="Harrop T.W.R."/>
            <person name="Guhlin J."/>
            <person name="McLaughlin G.M."/>
            <person name="Permina E."/>
            <person name="Stockwell P."/>
            <person name="Gilligan J."/>
            <person name="Le Lec M.F."/>
            <person name="Gruber M.A.M."/>
            <person name="Quinn O."/>
            <person name="Lovegrove M."/>
            <person name="Duncan E.J."/>
            <person name="Remnant E.J."/>
            <person name="Van Eeckhoven J."/>
            <person name="Graham B."/>
            <person name="Knapp R.A."/>
            <person name="Langford K.W."/>
            <person name="Kronenberg Z."/>
            <person name="Press M.O."/>
            <person name="Eacker S.M."/>
            <person name="Wilson-Rankin E.E."/>
            <person name="Purcell J."/>
            <person name="Lester P.J."/>
            <person name="Dearden P.K."/>
        </authorList>
    </citation>
    <scope>NUCLEOTIDE SEQUENCE</scope>
    <source>
        <strain evidence="9">Linc-1</strain>
    </source>
</reference>
<dbReference type="Pfam" id="PF04080">
    <property type="entry name" value="Per1"/>
    <property type="match status" value="1"/>
</dbReference>
<keyword evidence="10" id="KW-1185">Reference proteome</keyword>
<dbReference type="GO" id="GO:0005789">
    <property type="term" value="C:endoplasmic reticulum membrane"/>
    <property type="evidence" value="ECO:0007669"/>
    <property type="project" value="TreeGrafter"/>
</dbReference>
<feature type="transmembrane region" description="Helical" evidence="8">
    <location>
        <begin position="134"/>
        <end position="159"/>
    </location>
</feature>
<comment type="caution">
    <text evidence="8">Lacks conserved residue(s) required for the propagation of feature annotation.</text>
</comment>
<gene>
    <name evidence="9" type="ORF">HZH68_000028</name>
</gene>
<dbReference type="GO" id="GO:0006506">
    <property type="term" value="P:GPI anchor biosynthetic process"/>
    <property type="evidence" value="ECO:0007669"/>
    <property type="project" value="UniProtKB-KW"/>
</dbReference>
<dbReference type="GO" id="GO:0016788">
    <property type="term" value="F:hydrolase activity, acting on ester bonds"/>
    <property type="evidence" value="ECO:0007669"/>
    <property type="project" value="TreeGrafter"/>
</dbReference>
<evidence type="ECO:0000256" key="5">
    <source>
        <dbReference type="ARBA" id="ARBA00022729"/>
    </source>
</evidence>
<dbReference type="AlphaFoldDB" id="A0A834U5L6"/>
<feature type="transmembrane region" description="Helical" evidence="8">
    <location>
        <begin position="165"/>
        <end position="187"/>
    </location>
</feature>
<keyword evidence="6 8" id="KW-1133">Transmembrane helix</keyword>
<evidence type="ECO:0000256" key="1">
    <source>
        <dbReference type="ARBA" id="ARBA00004127"/>
    </source>
</evidence>